<dbReference type="InterPro" id="IPR003439">
    <property type="entry name" value="ABC_transporter-like_ATP-bd"/>
</dbReference>
<dbReference type="Pfam" id="PF00005">
    <property type="entry name" value="ABC_tran"/>
    <property type="match status" value="2"/>
</dbReference>
<dbReference type="Gene3D" id="3.40.50.300">
    <property type="entry name" value="P-loop containing nucleotide triphosphate hydrolases"/>
    <property type="match status" value="2"/>
</dbReference>
<organism evidence="9 10">
    <name type="scientific">Dactylosporangium fulvum</name>
    <dbReference type="NCBI Taxonomy" id="53359"/>
    <lineage>
        <taxon>Bacteria</taxon>
        <taxon>Bacillati</taxon>
        <taxon>Actinomycetota</taxon>
        <taxon>Actinomycetes</taxon>
        <taxon>Micromonosporales</taxon>
        <taxon>Micromonosporaceae</taxon>
        <taxon>Dactylosporangium</taxon>
    </lineage>
</organism>
<keyword evidence="6 9" id="KW-0067">ATP-binding</keyword>
<reference evidence="9" key="1">
    <citation type="submission" date="2021-04" db="EMBL/GenBank/DDBJ databases">
        <authorList>
            <person name="Hartkoorn R.C."/>
            <person name="Beaudoing E."/>
            <person name="Hot D."/>
        </authorList>
    </citation>
    <scope>NUCLEOTIDE SEQUENCE</scope>
    <source>
        <strain evidence="9">NRRL B-16292</strain>
    </source>
</reference>
<feature type="domain" description="ABC transporter" evidence="8">
    <location>
        <begin position="4"/>
        <end position="262"/>
    </location>
</feature>
<dbReference type="InterPro" id="IPR017871">
    <property type="entry name" value="ABC_transporter-like_CS"/>
</dbReference>
<dbReference type="SMART" id="SM00382">
    <property type="entry name" value="AAA"/>
    <property type="match status" value="2"/>
</dbReference>
<dbReference type="EMBL" id="CP073720">
    <property type="protein sequence ID" value="UWP80311.1"/>
    <property type="molecule type" value="Genomic_DNA"/>
</dbReference>
<dbReference type="NCBIfam" id="TIGR01727">
    <property type="entry name" value="oligo_HPY"/>
    <property type="match status" value="1"/>
</dbReference>
<evidence type="ECO:0000256" key="1">
    <source>
        <dbReference type="ARBA" id="ARBA00004202"/>
    </source>
</evidence>
<dbReference type="Proteomes" id="UP001059617">
    <property type="component" value="Chromosome"/>
</dbReference>
<evidence type="ECO:0000256" key="7">
    <source>
        <dbReference type="ARBA" id="ARBA00023136"/>
    </source>
</evidence>
<evidence type="ECO:0000259" key="8">
    <source>
        <dbReference type="PROSITE" id="PS50893"/>
    </source>
</evidence>
<dbReference type="PROSITE" id="PS50893">
    <property type="entry name" value="ABC_TRANSPORTER_2"/>
    <property type="match status" value="2"/>
</dbReference>
<accession>A0ABY5VU01</accession>
<dbReference type="SUPFAM" id="SSF52540">
    <property type="entry name" value="P-loop containing nucleoside triphosphate hydrolases"/>
    <property type="match status" value="2"/>
</dbReference>
<dbReference type="Pfam" id="PF08352">
    <property type="entry name" value="oligo_HPY"/>
    <property type="match status" value="1"/>
</dbReference>
<comment type="subcellular location">
    <subcellularLocation>
        <location evidence="1">Cell membrane</location>
        <topology evidence="1">Peripheral membrane protein</topology>
    </subcellularLocation>
</comment>
<dbReference type="NCBIfam" id="NF008453">
    <property type="entry name" value="PRK11308.1"/>
    <property type="match status" value="2"/>
</dbReference>
<protein>
    <submittedName>
        <fullName evidence="9">ABC transporter ATP-binding protein</fullName>
    </submittedName>
</protein>
<evidence type="ECO:0000313" key="9">
    <source>
        <dbReference type="EMBL" id="UWP80311.1"/>
    </source>
</evidence>
<dbReference type="InterPro" id="IPR050388">
    <property type="entry name" value="ABC_Ni/Peptide_Import"/>
</dbReference>
<feature type="domain" description="ABC transporter" evidence="8">
    <location>
        <begin position="382"/>
        <end position="626"/>
    </location>
</feature>
<comment type="similarity">
    <text evidence="2">Belongs to the ABC transporter superfamily.</text>
</comment>
<gene>
    <name evidence="9" type="ORF">Dfulv_34830</name>
</gene>
<keyword evidence="5" id="KW-0547">Nucleotide-binding</keyword>
<dbReference type="InterPro" id="IPR027417">
    <property type="entry name" value="P-loop_NTPase"/>
</dbReference>
<evidence type="ECO:0000256" key="3">
    <source>
        <dbReference type="ARBA" id="ARBA00022448"/>
    </source>
</evidence>
<keyword evidence="4" id="KW-1003">Cell membrane</keyword>
<dbReference type="RefSeq" id="WP_259858069.1">
    <property type="nucleotide sequence ID" value="NZ_BAAAST010000009.1"/>
</dbReference>
<dbReference type="PANTHER" id="PTHR43297:SF2">
    <property type="entry name" value="DIPEPTIDE TRANSPORT ATP-BINDING PROTEIN DPPD"/>
    <property type="match status" value="1"/>
</dbReference>
<evidence type="ECO:0000256" key="4">
    <source>
        <dbReference type="ARBA" id="ARBA00022475"/>
    </source>
</evidence>
<dbReference type="PROSITE" id="PS00211">
    <property type="entry name" value="ABC_TRANSPORTER_1"/>
    <property type="match status" value="2"/>
</dbReference>
<dbReference type="InterPro" id="IPR003593">
    <property type="entry name" value="AAA+_ATPase"/>
</dbReference>
<keyword evidence="7" id="KW-0472">Membrane</keyword>
<dbReference type="CDD" id="cd03257">
    <property type="entry name" value="ABC_NikE_OppD_transporters"/>
    <property type="match status" value="2"/>
</dbReference>
<keyword evidence="3" id="KW-0813">Transport</keyword>
<dbReference type="GO" id="GO:0005524">
    <property type="term" value="F:ATP binding"/>
    <property type="evidence" value="ECO:0007669"/>
    <property type="project" value="UniProtKB-KW"/>
</dbReference>
<evidence type="ECO:0000256" key="6">
    <source>
        <dbReference type="ARBA" id="ARBA00022840"/>
    </source>
</evidence>
<evidence type="ECO:0000256" key="5">
    <source>
        <dbReference type="ARBA" id="ARBA00022741"/>
    </source>
</evidence>
<name>A0ABY5VU01_9ACTN</name>
<proteinExistence type="inferred from homology"/>
<dbReference type="PANTHER" id="PTHR43297">
    <property type="entry name" value="OLIGOPEPTIDE TRANSPORT ATP-BINDING PROTEIN APPD"/>
    <property type="match status" value="1"/>
</dbReference>
<reference evidence="9" key="2">
    <citation type="submission" date="2022-09" db="EMBL/GenBank/DDBJ databases">
        <title>Biosynthetic gene clusters of Dactylosporangioum fulvum.</title>
        <authorList>
            <person name="Caradec T."/>
        </authorList>
    </citation>
    <scope>NUCLEOTIDE SEQUENCE</scope>
    <source>
        <strain evidence="9">NRRL B-16292</strain>
    </source>
</reference>
<dbReference type="InterPro" id="IPR013563">
    <property type="entry name" value="Oligopep_ABC_C"/>
</dbReference>
<keyword evidence="10" id="KW-1185">Reference proteome</keyword>
<evidence type="ECO:0000313" key="10">
    <source>
        <dbReference type="Proteomes" id="UP001059617"/>
    </source>
</evidence>
<sequence>MTIFELSDLTVDLSTEGGRLELTDAVSLSVEAGEILCVVGESGSGKSVTMMAALRLMEFTSPIGIRGSARLGEDELLQLSQRQMSRIRGRRVGVVFQEAQDALNPTKTVANQLAEAYALSHGMRSARGWRDSRRGDGLSAAVGLLDEVGLDERVLPLYPHQLSGGMQQRVMIAMALIGDPDLLIADEPTTALDVTVQAEVLKLIRRLQRERGIACVLVTHDMGVASVIADRIAVMYAGQVLEVGPRDVMLRAPQHAYTKALLECVPRPNTRLVGRMRTVPGQPPQPGKMPQGDRFAPRNALATRRDLTEPPPMVWSSDRTHMVRSWAPVMQWTDEAVNRLTGHVADAGNSARSAPALPQPIVELQGVNKTYGVTRRKDYAAIHENGVPAHGRLASAHRAVQNLTLTINRGEFFGIVGETGSGKTTLGKLIVDLERADPGSLISVAGHDLSHRRGLEAERALRREVQMIFQNPSGSLDPRRTIGESIAEPIRALTDLNRAGIQKRVRKLLDDVGLPQGAEDRYPSELSGGQRQRVVIARAVAPQPSVIVADEPTSALDVSVQGQVMNLLFDLQREFGLTYIFITHNLSLVTSVADRIGVMLRGALVEVLDSTLVSAPPQHEYTRALMAANPDPFVPSAADASALHTPE</sequence>
<evidence type="ECO:0000256" key="2">
    <source>
        <dbReference type="ARBA" id="ARBA00005417"/>
    </source>
</evidence>